<dbReference type="PANTHER" id="PTHR15895">
    <property type="entry name" value="IMMEDIATE EARLY RESPONSE GENE"/>
    <property type="match status" value="1"/>
</dbReference>
<evidence type="ECO:0000256" key="2">
    <source>
        <dbReference type="SAM" id="MobiDB-lite"/>
    </source>
</evidence>
<dbReference type="InterPro" id="IPR008653">
    <property type="entry name" value="IER"/>
</dbReference>
<evidence type="ECO:0000256" key="1">
    <source>
        <dbReference type="ARBA" id="ARBA00006186"/>
    </source>
</evidence>
<feature type="region of interest" description="Disordered" evidence="2">
    <location>
        <begin position="75"/>
        <end position="143"/>
    </location>
</feature>
<organism evidence="3 4">
    <name type="scientific">Macrostomum lignano</name>
    <dbReference type="NCBI Taxonomy" id="282301"/>
    <lineage>
        <taxon>Eukaryota</taxon>
        <taxon>Metazoa</taxon>
        <taxon>Spiralia</taxon>
        <taxon>Lophotrochozoa</taxon>
        <taxon>Platyhelminthes</taxon>
        <taxon>Rhabditophora</taxon>
        <taxon>Macrostomorpha</taxon>
        <taxon>Macrostomida</taxon>
        <taxon>Macrostomidae</taxon>
        <taxon>Macrostomum</taxon>
    </lineage>
</organism>
<proteinExistence type="inferred from homology"/>
<accession>A0A267EA12</accession>
<comment type="caution">
    <text evidence="3">The sequence shown here is derived from an EMBL/GenBank/DDBJ whole genome shotgun (WGS) entry which is preliminary data.</text>
</comment>
<comment type="similarity">
    <text evidence="1">Belongs to the IER family.</text>
</comment>
<sequence>MQQQQDCSITDAAASQASSYPKILQWSVCKIADSRRRRTGIDLRRNLLIANVIFKARTGILQQRARQLTEARLETANATSVSNQHPVSATDNSSSSLGKRASSSIEFQQQQQQEQQSAIAVSAPSLPKQAKVHSDETESQQQQLLGSLQASFLESQALPYLTCSS</sequence>
<protein>
    <submittedName>
        <fullName evidence="3">Uncharacterized protein</fullName>
    </submittedName>
</protein>
<evidence type="ECO:0000313" key="4">
    <source>
        <dbReference type="Proteomes" id="UP000215902"/>
    </source>
</evidence>
<dbReference type="Proteomes" id="UP000215902">
    <property type="component" value="Unassembled WGS sequence"/>
</dbReference>
<reference evidence="3 4" key="1">
    <citation type="submission" date="2017-06" db="EMBL/GenBank/DDBJ databases">
        <title>A platform for efficient transgenesis in Macrostomum lignano, a flatworm model organism for stem cell research.</title>
        <authorList>
            <person name="Berezikov E."/>
        </authorList>
    </citation>
    <scope>NUCLEOTIDE SEQUENCE [LARGE SCALE GENOMIC DNA]</scope>
    <source>
        <strain evidence="3">DV1</strain>
        <tissue evidence="3">Whole organism</tissue>
    </source>
</reference>
<keyword evidence="4" id="KW-1185">Reference proteome</keyword>
<feature type="compositionally biased region" description="Low complexity" evidence="2">
    <location>
        <begin position="93"/>
        <end position="123"/>
    </location>
</feature>
<feature type="compositionally biased region" description="Polar residues" evidence="2">
    <location>
        <begin position="76"/>
        <end position="92"/>
    </location>
</feature>
<name>A0A267EA12_9PLAT</name>
<dbReference type="Pfam" id="PF05760">
    <property type="entry name" value="IER"/>
    <property type="match status" value="1"/>
</dbReference>
<gene>
    <name evidence="3" type="ORF">BOX15_Mlig003195g2</name>
</gene>
<dbReference type="OrthoDB" id="6358394at2759"/>
<evidence type="ECO:0000313" key="3">
    <source>
        <dbReference type="EMBL" id="PAA58348.1"/>
    </source>
</evidence>
<dbReference type="AlphaFoldDB" id="A0A267EA12"/>
<dbReference type="EMBL" id="NIVC01002384">
    <property type="protein sequence ID" value="PAA58348.1"/>
    <property type="molecule type" value="Genomic_DNA"/>
</dbReference>